<dbReference type="WBParaSite" id="ACRNAN_scaffold17889.g31960.t1">
    <property type="protein sequence ID" value="ACRNAN_scaffold17889.g31960.t1"/>
    <property type="gene ID" value="ACRNAN_scaffold17889.g31960"/>
</dbReference>
<evidence type="ECO:0000313" key="1">
    <source>
        <dbReference type="Proteomes" id="UP000887540"/>
    </source>
</evidence>
<dbReference type="Pfam" id="PF01221">
    <property type="entry name" value="Dynein_light"/>
    <property type="match status" value="1"/>
</dbReference>
<name>A0A914D510_9BILA</name>
<evidence type="ECO:0000313" key="2">
    <source>
        <dbReference type="WBParaSite" id="ACRNAN_scaffold17889.g31960.t1"/>
    </source>
</evidence>
<dbReference type="AlphaFoldDB" id="A0A914D510"/>
<sequence length="88" mass="10236">MSSATKEDAVTWTHEALKIYTSRDGTSRESFEICKFIKRRFEEKHTGHWGVSLGRCASSYTYYNDNNIKISIDNNEYVMIFQSSPKQT</sequence>
<keyword evidence="1" id="KW-1185">Reference proteome</keyword>
<proteinExistence type="predicted"/>
<dbReference type="Proteomes" id="UP000887540">
    <property type="component" value="Unplaced"/>
</dbReference>
<dbReference type="GO" id="GO:0007017">
    <property type="term" value="P:microtubule-based process"/>
    <property type="evidence" value="ECO:0007669"/>
    <property type="project" value="InterPro"/>
</dbReference>
<reference evidence="2" key="1">
    <citation type="submission" date="2022-11" db="UniProtKB">
        <authorList>
            <consortium name="WormBaseParasite"/>
        </authorList>
    </citation>
    <scope>IDENTIFICATION</scope>
</reference>
<dbReference type="InterPro" id="IPR001372">
    <property type="entry name" value="Dynein_light_chain_typ-1/2"/>
</dbReference>
<dbReference type="SUPFAM" id="SSF54648">
    <property type="entry name" value="DLC"/>
    <property type="match status" value="1"/>
</dbReference>
<dbReference type="Gene3D" id="3.30.740.10">
    <property type="entry name" value="Protein Inhibitor Of Neuronal Nitric Oxide Synthase"/>
    <property type="match status" value="1"/>
</dbReference>
<accession>A0A914D510</accession>
<dbReference type="GO" id="GO:0030286">
    <property type="term" value="C:dynein complex"/>
    <property type="evidence" value="ECO:0007669"/>
    <property type="project" value="InterPro"/>
</dbReference>
<organism evidence="1 2">
    <name type="scientific">Acrobeloides nanus</name>
    <dbReference type="NCBI Taxonomy" id="290746"/>
    <lineage>
        <taxon>Eukaryota</taxon>
        <taxon>Metazoa</taxon>
        <taxon>Ecdysozoa</taxon>
        <taxon>Nematoda</taxon>
        <taxon>Chromadorea</taxon>
        <taxon>Rhabditida</taxon>
        <taxon>Tylenchina</taxon>
        <taxon>Cephalobomorpha</taxon>
        <taxon>Cephaloboidea</taxon>
        <taxon>Cephalobidae</taxon>
        <taxon>Acrobeloides</taxon>
    </lineage>
</organism>
<dbReference type="InterPro" id="IPR037177">
    <property type="entry name" value="DLC_sf"/>
</dbReference>
<protein>
    <submittedName>
        <fullName evidence="2">Dynein light chain</fullName>
    </submittedName>
</protein>